<feature type="domain" description="DUF4097" evidence="2">
    <location>
        <begin position="190"/>
        <end position="434"/>
    </location>
</feature>
<protein>
    <recommendedName>
        <fullName evidence="2">DUF4097 domain-containing protein</fullName>
    </recommendedName>
</protein>
<gene>
    <name evidence="3" type="ORF">I5M32_15535</name>
</gene>
<feature type="chain" id="PRO_5046975090" description="DUF4097 domain-containing protein" evidence="1">
    <location>
        <begin position="25"/>
        <end position="460"/>
    </location>
</feature>
<dbReference type="InterPro" id="IPR025164">
    <property type="entry name" value="Toastrack_DUF4097"/>
</dbReference>
<keyword evidence="1" id="KW-0732">Signal</keyword>
<dbReference type="EMBL" id="JAEHFY010000029">
    <property type="protein sequence ID" value="MBK0384379.1"/>
    <property type="molecule type" value="Genomic_DNA"/>
</dbReference>
<feature type="signal peptide" evidence="1">
    <location>
        <begin position="1"/>
        <end position="24"/>
    </location>
</feature>
<keyword evidence="4" id="KW-1185">Reference proteome</keyword>
<organism evidence="3 4">
    <name type="scientific">Pedobacter segetis</name>
    <dbReference type="NCBI Taxonomy" id="2793069"/>
    <lineage>
        <taxon>Bacteria</taxon>
        <taxon>Pseudomonadati</taxon>
        <taxon>Bacteroidota</taxon>
        <taxon>Sphingobacteriia</taxon>
        <taxon>Sphingobacteriales</taxon>
        <taxon>Sphingobacteriaceae</taxon>
        <taxon>Pedobacter</taxon>
    </lineage>
</organism>
<proteinExistence type="predicted"/>
<accession>A0ABS1BNA3</accession>
<comment type="caution">
    <text evidence="3">The sequence shown here is derived from an EMBL/GenBank/DDBJ whole genome shotgun (WGS) entry which is preliminary data.</text>
</comment>
<evidence type="ECO:0000259" key="2">
    <source>
        <dbReference type="Pfam" id="PF13349"/>
    </source>
</evidence>
<dbReference type="RefSeq" id="WP_200587992.1">
    <property type="nucleotide sequence ID" value="NZ_JAEHFY010000029.1"/>
</dbReference>
<sequence>MKQLYKIFYLLPLIGLSIFSNSFAQEIPTPNAPKQLKELPAPPMPPVIITFDRSKWDKWGEDVAQKFDDKKWEAWGEKLGKSFEGFGDNFKDMDLACADLDKKLSVLNQRLKAIKIPALPELPALPEIPATPKVVILPNCNWKLGAPSQDAVEKIKKLTKSYPVNNDDVLAIGNSYGKITVNTWNKSEIKVDVEIKAYASNDEEAQKLLDGVTVSNNKTGNQIIFKTTIEQKNNKSNWLTMSFWNAGGGDKQKVDVYYTVYMPAKNSVNFKTNYTNILLPNLSGNVGISMNYGDLNAGRLTGMVNKISSNYAKINVDALSNTEMFSNYGDIRIDLADGINASLNYCNIDLGNLSGIAVLKMNYAGGFKIGSFDKNFKSLNINSNYSNINLDFNNNSSFNFDVATTYANFKYNNDNVTITSKSPADESKKYSPSKNYKGYYGKSPSGNIVIKSNYGGVKFN</sequence>
<name>A0ABS1BNA3_9SPHI</name>
<dbReference type="Proteomes" id="UP000660024">
    <property type="component" value="Unassembled WGS sequence"/>
</dbReference>
<reference evidence="3 4" key="1">
    <citation type="submission" date="2020-12" db="EMBL/GenBank/DDBJ databases">
        <title>Bacterial novel species Pedobacter sp. SD-b isolated from soil.</title>
        <authorList>
            <person name="Jung H.-Y."/>
        </authorList>
    </citation>
    <scope>NUCLEOTIDE SEQUENCE [LARGE SCALE GENOMIC DNA]</scope>
    <source>
        <strain evidence="3 4">SD-b</strain>
    </source>
</reference>
<dbReference type="Pfam" id="PF13349">
    <property type="entry name" value="DUF4097"/>
    <property type="match status" value="1"/>
</dbReference>
<evidence type="ECO:0000313" key="4">
    <source>
        <dbReference type="Proteomes" id="UP000660024"/>
    </source>
</evidence>
<evidence type="ECO:0000256" key="1">
    <source>
        <dbReference type="SAM" id="SignalP"/>
    </source>
</evidence>
<evidence type="ECO:0000313" key="3">
    <source>
        <dbReference type="EMBL" id="MBK0384379.1"/>
    </source>
</evidence>